<comment type="caution">
    <text evidence="10">The sequence shown here is derived from an EMBL/GenBank/DDBJ whole genome shotgun (WGS) entry which is preliminary data.</text>
</comment>
<dbReference type="HAMAP" id="MF_00027">
    <property type="entry name" value="CobB_CbiA"/>
    <property type="match status" value="1"/>
</dbReference>
<feature type="site" description="Increases nucleophilicity of active site Cys" evidence="7">
    <location>
        <position position="438"/>
    </location>
</feature>
<keyword evidence="2 7" id="KW-0436">Ligase</keyword>
<evidence type="ECO:0000259" key="9">
    <source>
        <dbReference type="Pfam" id="PF07685"/>
    </source>
</evidence>
<dbReference type="SUPFAM" id="SSF52317">
    <property type="entry name" value="Class I glutamine amidotransferase-like"/>
    <property type="match status" value="1"/>
</dbReference>
<protein>
    <recommendedName>
        <fullName evidence="7">Cobyrinate a,c-diamide synthase</fullName>
        <ecNumber evidence="7">6.3.5.11</ecNumber>
    </recommendedName>
    <alternativeName>
        <fullName evidence="7">Cobyrinic acid a,c-diamide synthetase</fullName>
    </alternativeName>
</protein>
<dbReference type="PANTHER" id="PTHR43873:SF1">
    <property type="entry name" value="COBYRINATE A,C-DIAMIDE SYNTHASE"/>
    <property type="match status" value="1"/>
</dbReference>
<dbReference type="RefSeq" id="WP_004099726.1">
    <property type="nucleotide sequence ID" value="NZ_AFGF01000269.1"/>
</dbReference>
<dbReference type="CDD" id="cd03130">
    <property type="entry name" value="GATase1_CobB"/>
    <property type="match status" value="1"/>
</dbReference>
<feature type="active site" description="Nucleophile" evidence="7">
    <location>
        <position position="332"/>
    </location>
</feature>
<dbReference type="GO" id="GO:0042242">
    <property type="term" value="F:cobyrinic acid a,c-diamide synthase activity"/>
    <property type="evidence" value="ECO:0007669"/>
    <property type="project" value="UniProtKB-UniRule"/>
</dbReference>
<evidence type="ECO:0000256" key="3">
    <source>
        <dbReference type="ARBA" id="ARBA00022741"/>
    </source>
</evidence>
<name>F7NPX5_9FIRM</name>
<dbReference type="InterPro" id="IPR027417">
    <property type="entry name" value="P-loop_NTPase"/>
</dbReference>
<keyword evidence="6 7" id="KW-0315">Glutamine amidotransferase</keyword>
<dbReference type="Pfam" id="PF07685">
    <property type="entry name" value="GATase_3"/>
    <property type="match status" value="1"/>
</dbReference>
<evidence type="ECO:0000256" key="4">
    <source>
        <dbReference type="ARBA" id="ARBA00022840"/>
    </source>
</evidence>
<keyword evidence="5 7" id="KW-0460">Magnesium</keyword>
<dbReference type="Gene3D" id="3.40.50.300">
    <property type="entry name" value="P-loop containing nucleotide triphosphate hydrolases"/>
    <property type="match status" value="2"/>
</dbReference>
<comment type="catalytic activity">
    <reaction evidence="7">
        <text>cob(II)yrinate + 2 L-glutamine + 2 ATP + 2 H2O = cob(II)yrinate a,c diamide + 2 L-glutamate + 2 ADP + 2 phosphate + 2 H(+)</text>
        <dbReference type="Rhea" id="RHEA:26289"/>
        <dbReference type="ChEBI" id="CHEBI:15377"/>
        <dbReference type="ChEBI" id="CHEBI:15378"/>
        <dbReference type="ChEBI" id="CHEBI:29985"/>
        <dbReference type="ChEBI" id="CHEBI:30616"/>
        <dbReference type="ChEBI" id="CHEBI:43474"/>
        <dbReference type="ChEBI" id="CHEBI:58359"/>
        <dbReference type="ChEBI" id="CHEBI:58537"/>
        <dbReference type="ChEBI" id="CHEBI:58894"/>
        <dbReference type="ChEBI" id="CHEBI:456216"/>
        <dbReference type="EC" id="6.3.5.11"/>
    </reaction>
</comment>
<dbReference type="InterPro" id="IPR029062">
    <property type="entry name" value="Class_I_gatase-like"/>
</dbReference>
<comment type="pathway">
    <text evidence="7">Cofactor biosynthesis; adenosylcobalamin biosynthesis; cob(II)yrinate a,c-diamide from sirohydrochlorin (anaerobic route): step 10/10.</text>
</comment>
<evidence type="ECO:0000256" key="2">
    <source>
        <dbReference type="ARBA" id="ARBA00022598"/>
    </source>
</evidence>
<keyword evidence="4 7" id="KW-0067">ATP-binding</keyword>
<dbReference type="InterPro" id="IPR004484">
    <property type="entry name" value="CbiA/CobB_synth"/>
</dbReference>
<dbReference type="InterPro" id="IPR002586">
    <property type="entry name" value="CobQ/CobB/MinD/ParA_Nub-bd_dom"/>
</dbReference>
<dbReference type="PROSITE" id="PS51274">
    <property type="entry name" value="GATASE_COBBQ"/>
    <property type="match status" value="1"/>
</dbReference>
<dbReference type="NCBIfam" id="TIGR00379">
    <property type="entry name" value="cobB"/>
    <property type="match status" value="1"/>
</dbReference>
<dbReference type="PANTHER" id="PTHR43873">
    <property type="entry name" value="COBYRINATE A,C-DIAMIDE SYNTHASE"/>
    <property type="match status" value="1"/>
</dbReference>
<dbReference type="GO" id="GO:0005524">
    <property type="term" value="F:ATP binding"/>
    <property type="evidence" value="ECO:0007669"/>
    <property type="project" value="UniProtKB-UniRule"/>
</dbReference>
<comment type="domain">
    <text evidence="7">Comprises of two domains. The C-terminal domain contains the binding site for glutamine and catalyzes the hydrolysis of this substrate to glutamate and ammonia. The N-terminal domain is anticipated to bind ATP and cobyrinate and catalyzes the ultimate synthesis of the diamide product. The ammonia produced via the glutaminase domain is probably translocated to the adjacent domain via a molecular tunnel, where it reacts with an activated intermediate.</text>
</comment>
<dbReference type="OrthoDB" id="9764035at2"/>
<dbReference type="eggNOG" id="COG1797">
    <property type="taxonomic scope" value="Bacteria"/>
</dbReference>
<gene>
    <name evidence="7" type="primary">cbiA</name>
    <name evidence="10" type="ORF">ALO_20862</name>
</gene>
<dbReference type="STRING" id="1009370.ALO_20862"/>
<keyword evidence="7" id="KW-0169">Cobalamin biosynthesis</keyword>
<dbReference type="Pfam" id="PF01656">
    <property type="entry name" value="CbiA"/>
    <property type="match status" value="1"/>
</dbReference>
<accession>F7NPX5</accession>
<evidence type="ECO:0000256" key="5">
    <source>
        <dbReference type="ARBA" id="ARBA00022842"/>
    </source>
</evidence>
<evidence type="ECO:0000313" key="10">
    <source>
        <dbReference type="EMBL" id="EGO61966.1"/>
    </source>
</evidence>
<sequence length="463" mass="49992">MAGFKIPRIVIAGTHSGAGKTTVVTGLLAALRGEGYKVQSYKVGPDYIDPGFHAAASGKPAHNLDTWLIPEDQLVRIFADSAQSSDIAIIEGVMGLFDGGRHGVSSTAAIAKLLQAPVVLVVDAKSAGESIAATVLGFNMYDPDLKLAGVIVNRLGSDSHRQTVVGALEKLQIPVLGCLYRDQALIMPERHLGLTPVTERETEKSVDAMRQQVQRSVNIEHIQRIAAQAPAIICAEAPSLPQRQSPPAVRIGIARDAAFSFYYPESLAVLTASGAELFFFSPLEDSKLPPVDGIILGGGFPEMFAKELAVNRGMLCDIREKAGQGMPVYAECGGLMYLTRQLIDFEQQPYEMAGLIPARCQMHSKLETVGYIEATAWNDNLLCQAQAVLRGHEFHFSRMIPEIVGDDFPWAFQFKKMRTGAAYPAGYAKGNILASYLHIHFAGSPGAADSFIRKCMIYAASRG</sequence>
<feature type="domain" description="CobQ/CobB/MinD/ParA nucleotide binding" evidence="8">
    <location>
        <begin position="9"/>
        <end position="191"/>
    </location>
</feature>
<dbReference type="InterPro" id="IPR011698">
    <property type="entry name" value="GATase_3"/>
</dbReference>
<feature type="domain" description="CobB/CobQ-like glutamine amidotransferase" evidence="9">
    <location>
        <begin position="250"/>
        <end position="444"/>
    </location>
</feature>
<evidence type="ECO:0000313" key="11">
    <source>
        <dbReference type="Proteomes" id="UP000003240"/>
    </source>
</evidence>
<dbReference type="EMBL" id="AFGF01000269">
    <property type="protein sequence ID" value="EGO61966.1"/>
    <property type="molecule type" value="Genomic_DNA"/>
</dbReference>
<evidence type="ECO:0000256" key="6">
    <source>
        <dbReference type="ARBA" id="ARBA00022962"/>
    </source>
</evidence>
<proteinExistence type="inferred from homology"/>
<dbReference type="UniPathway" id="UPA00148">
    <property type="reaction ID" value="UER00231"/>
</dbReference>
<dbReference type="Proteomes" id="UP000003240">
    <property type="component" value="Unassembled WGS sequence"/>
</dbReference>
<evidence type="ECO:0000259" key="8">
    <source>
        <dbReference type="Pfam" id="PF01656"/>
    </source>
</evidence>
<dbReference type="Gene3D" id="3.40.50.880">
    <property type="match status" value="1"/>
</dbReference>
<dbReference type="NCBIfam" id="NF002204">
    <property type="entry name" value="PRK01077.1"/>
    <property type="match status" value="1"/>
</dbReference>
<organism evidence="10 11">
    <name type="scientific">Acetonema longum DSM 6540</name>
    <dbReference type="NCBI Taxonomy" id="1009370"/>
    <lineage>
        <taxon>Bacteria</taxon>
        <taxon>Bacillati</taxon>
        <taxon>Bacillota</taxon>
        <taxon>Negativicutes</taxon>
        <taxon>Acetonemataceae</taxon>
        <taxon>Acetonema</taxon>
    </lineage>
</organism>
<comment type="miscellaneous">
    <text evidence="7">The a and c carboxylates of cobyrinate are activated for nucleophilic attack via formation of a phosphorylated intermediate by ATP. CbiA catalyzes first the amidation of the c-carboxylate, and then that of the a-carboxylate.</text>
</comment>
<dbReference type="CDD" id="cd05388">
    <property type="entry name" value="CobB_N"/>
    <property type="match status" value="1"/>
</dbReference>
<comment type="similarity">
    <text evidence="7">Belongs to the CobB/CbiA family.</text>
</comment>
<keyword evidence="11" id="KW-1185">Reference proteome</keyword>
<dbReference type="GO" id="GO:0009236">
    <property type="term" value="P:cobalamin biosynthetic process"/>
    <property type="evidence" value="ECO:0007669"/>
    <property type="project" value="UniProtKB-UniRule"/>
</dbReference>
<comment type="cofactor">
    <cofactor evidence="1 7">
        <name>Mg(2+)</name>
        <dbReference type="ChEBI" id="CHEBI:18420"/>
    </cofactor>
</comment>
<dbReference type="EC" id="6.3.5.11" evidence="7"/>
<reference evidence="10 11" key="1">
    <citation type="journal article" date="2011" name="EMBO J.">
        <title>Structural diversity of bacterial flagellar motors.</title>
        <authorList>
            <person name="Chen S."/>
            <person name="Beeby M."/>
            <person name="Murphy G.E."/>
            <person name="Leadbetter J.R."/>
            <person name="Hendrixson D.R."/>
            <person name="Briegel A."/>
            <person name="Li Z."/>
            <person name="Shi J."/>
            <person name="Tocheva E.I."/>
            <person name="Muller A."/>
            <person name="Dobro M.J."/>
            <person name="Jensen G.J."/>
        </authorList>
    </citation>
    <scope>NUCLEOTIDE SEQUENCE [LARGE SCALE GENOMIC DNA]</scope>
    <source>
        <strain evidence="10 11">DSM 6540</strain>
    </source>
</reference>
<keyword evidence="3 7" id="KW-0547">Nucleotide-binding</keyword>
<evidence type="ECO:0000256" key="7">
    <source>
        <dbReference type="HAMAP-Rule" id="MF_00027"/>
    </source>
</evidence>
<evidence type="ECO:0000256" key="1">
    <source>
        <dbReference type="ARBA" id="ARBA00001946"/>
    </source>
</evidence>
<dbReference type="SUPFAM" id="SSF52540">
    <property type="entry name" value="P-loop containing nucleoside triphosphate hydrolases"/>
    <property type="match status" value="1"/>
</dbReference>
<dbReference type="AlphaFoldDB" id="F7NPX5"/>
<comment type="function">
    <text evidence="7">Catalyzes the ATP-dependent amidation of the two carboxylate groups at positions a and c of cobyrinate, using either L-glutamine or ammonia as the nitrogen source.</text>
</comment>